<evidence type="ECO:0000259" key="4">
    <source>
        <dbReference type="Pfam" id="PF00005"/>
    </source>
</evidence>
<keyword evidence="2" id="KW-0547">Nucleotide-binding</keyword>
<dbReference type="AlphaFoldDB" id="X1UAQ8"/>
<feature type="non-terminal residue" evidence="5">
    <location>
        <position position="88"/>
    </location>
</feature>
<reference evidence="5" key="1">
    <citation type="journal article" date="2014" name="Front. Microbiol.">
        <title>High frequency of phylogenetically diverse reductive dehalogenase-homologous genes in deep subseafloor sedimentary metagenomes.</title>
        <authorList>
            <person name="Kawai M."/>
            <person name="Futagami T."/>
            <person name="Toyoda A."/>
            <person name="Takaki Y."/>
            <person name="Nishi S."/>
            <person name="Hori S."/>
            <person name="Arai W."/>
            <person name="Tsubouchi T."/>
            <person name="Morono Y."/>
            <person name="Uchiyama I."/>
            <person name="Ito T."/>
            <person name="Fujiyama A."/>
            <person name="Inagaki F."/>
            <person name="Takami H."/>
        </authorList>
    </citation>
    <scope>NUCLEOTIDE SEQUENCE</scope>
    <source>
        <strain evidence="5">Expedition CK06-06</strain>
    </source>
</reference>
<keyword evidence="1" id="KW-0813">Transport</keyword>
<sequence length="88" mass="9596">MEKIIEITDLKKYFSLKKGLFKKKIIHIKALDDISLDINEGETMGLVGESGCGKTTLGRSILKLIELTSGSIFFEGSDTSKASGESLK</sequence>
<dbReference type="GO" id="GO:0005524">
    <property type="term" value="F:ATP binding"/>
    <property type="evidence" value="ECO:0007669"/>
    <property type="project" value="UniProtKB-KW"/>
</dbReference>
<evidence type="ECO:0000313" key="5">
    <source>
        <dbReference type="EMBL" id="GAJ00682.1"/>
    </source>
</evidence>
<evidence type="ECO:0000256" key="3">
    <source>
        <dbReference type="ARBA" id="ARBA00022840"/>
    </source>
</evidence>
<name>X1UAQ8_9ZZZZ</name>
<evidence type="ECO:0000256" key="2">
    <source>
        <dbReference type="ARBA" id="ARBA00022741"/>
    </source>
</evidence>
<organism evidence="5">
    <name type="scientific">marine sediment metagenome</name>
    <dbReference type="NCBI Taxonomy" id="412755"/>
    <lineage>
        <taxon>unclassified sequences</taxon>
        <taxon>metagenomes</taxon>
        <taxon>ecological metagenomes</taxon>
    </lineage>
</organism>
<dbReference type="InterPro" id="IPR027417">
    <property type="entry name" value="P-loop_NTPase"/>
</dbReference>
<gene>
    <name evidence="5" type="ORF">S12H4_31813</name>
</gene>
<protein>
    <recommendedName>
        <fullName evidence="4">ABC transporter domain-containing protein</fullName>
    </recommendedName>
</protein>
<feature type="domain" description="ABC transporter" evidence="4">
    <location>
        <begin position="31"/>
        <end position="83"/>
    </location>
</feature>
<evidence type="ECO:0000256" key="1">
    <source>
        <dbReference type="ARBA" id="ARBA00022448"/>
    </source>
</evidence>
<keyword evidence="3" id="KW-0067">ATP-binding</keyword>
<dbReference type="PANTHER" id="PTHR43776">
    <property type="entry name" value="TRANSPORT ATP-BINDING PROTEIN"/>
    <property type="match status" value="1"/>
</dbReference>
<proteinExistence type="predicted"/>
<dbReference type="GO" id="GO:0016887">
    <property type="term" value="F:ATP hydrolysis activity"/>
    <property type="evidence" value="ECO:0007669"/>
    <property type="project" value="InterPro"/>
</dbReference>
<dbReference type="InterPro" id="IPR003439">
    <property type="entry name" value="ABC_transporter-like_ATP-bd"/>
</dbReference>
<dbReference type="InterPro" id="IPR050319">
    <property type="entry name" value="ABC_transp_ATP-bind"/>
</dbReference>
<dbReference type="Gene3D" id="3.40.50.300">
    <property type="entry name" value="P-loop containing nucleotide triphosphate hydrolases"/>
    <property type="match status" value="1"/>
</dbReference>
<comment type="caution">
    <text evidence="5">The sequence shown here is derived from an EMBL/GenBank/DDBJ whole genome shotgun (WGS) entry which is preliminary data.</text>
</comment>
<dbReference type="SUPFAM" id="SSF52540">
    <property type="entry name" value="P-loop containing nucleoside triphosphate hydrolases"/>
    <property type="match status" value="1"/>
</dbReference>
<dbReference type="Pfam" id="PF00005">
    <property type="entry name" value="ABC_tran"/>
    <property type="match status" value="1"/>
</dbReference>
<accession>X1UAQ8</accession>
<dbReference type="EMBL" id="BARW01018601">
    <property type="protein sequence ID" value="GAJ00682.1"/>
    <property type="molecule type" value="Genomic_DNA"/>
</dbReference>